<evidence type="ECO:0000313" key="2">
    <source>
        <dbReference type="Proteomes" id="UP001054902"/>
    </source>
</evidence>
<proteinExistence type="predicted"/>
<dbReference type="Proteomes" id="UP001054902">
    <property type="component" value="Unassembled WGS sequence"/>
</dbReference>
<dbReference type="AlphaFoldDB" id="A0AAD3CXL2"/>
<reference evidence="1 2" key="1">
    <citation type="journal article" date="2021" name="Sci. Rep.">
        <title>The genome of the diatom Chaetoceros tenuissimus carries an ancient integrated fragment of an extant virus.</title>
        <authorList>
            <person name="Hongo Y."/>
            <person name="Kimura K."/>
            <person name="Takaki Y."/>
            <person name="Yoshida Y."/>
            <person name="Baba S."/>
            <person name="Kobayashi G."/>
            <person name="Nagasaki K."/>
            <person name="Hano T."/>
            <person name="Tomaru Y."/>
        </authorList>
    </citation>
    <scope>NUCLEOTIDE SEQUENCE [LARGE SCALE GENOMIC DNA]</scope>
    <source>
        <strain evidence="1 2">NIES-3715</strain>
    </source>
</reference>
<dbReference type="EMBL" id="BLLK01000047">
    <property type="protein sequence ID" value="GFH54087.1"/>
    <property type="molecule type" value="Genomic_DNA"/>
</dbReference>
<gene>
    <name evidence="1" type="ORF">CTEN210_10563</name>
</gene>
<evidence type="ECO:0000313" key="1">
    <source>
        <dbReference type="EMBL" id="GFH54087.1"/>
    </source>
</evidence>
<organism evidence="1 2">
    <name type="scientific">Chaetoceros tenuissimus</name>
    <dbReference type="NCBI Taxonomy" id="426638"/>
    <lineage>
        <taxon>Eukaryota</taxon>
        <taxon>Sar</taxon>
        <taxon>Stramenopiles</taxon>
        <taxon>Ochrophyta</taxon>
        <taxon>Bacillariophyta</taxon>
        <taxon>Coscinodiscophyceae</taxon>
        <taxon>Chaetocerotophycidae</taxon>
        <taxon>Chaetocerotales</taxon>
        <taxon>Chaetocerotaceae</taxon>
        <taxon>Chaetoceros</taxon>
    </lineage>
</organism>
<protein>
    <submittedName>
        <fullName evidence="1">Uncharacterized protein</fullName>
    </submittedName>
</protein>
<keyword evidence="2" id="KW-1185">Reference proteome</keyword>
<name>A0AAD3CXL2_9STRA</name>
<accession>A0AAD3CXL2</accession>
<sequence length="162" mass="18593">MKKAAKSVKNTAKSTATKLIQVPQKVGAKILSVPEAVIGTLSKKQSEDSRPECRSTIDFISREIIEEQDRNQLVRQSQTECMKEVTTHLVSYLGQHPEATYEEWIASLHPDNAEYSDGRIDHRFYVEDSDHRKLWNECMEEVLNCPDRIVKTSTEPPSYNRK</sequence>
<comment type="caution">
    <text evidence="1">The sequence shown here is derived from an EMBL/GenBank/DDBJ whole genome shotgun (WGS) entry which is preliminary data.</text>
</comment>